<dbReference type="GO" id="GO:0006357">
    <property type="term" value="P:regulation of transcription by RNA polymerase II"/>
    <property type="evidence" value="ECO:0007669"/>
    <property type="project" value="InterPro"/>
</dbReference>
<dbReference type="SMART" id="SM00385">
    <property type="entry name" value="CYCLIN"/>
    <property type="match status" value="1"/>
</dbReference>
<evidence type="ECO:0000256" key="1">
    <source>
        <dbReference type="ARBA" id="ARBA00008638"/>
    </source>
</evidence>
<feature type="region of interest" description="Disordered" evidence="4">
    <location>
        <begin position="292"/>
        <end position="411"/>
    </location>
</feature>
<feature type="region of interest" description="Disordered" evidence="4">
    <location>
        <begin position="1"/>
        <end position="23"/>
    </location>
</feature>
<dbReference type="CDD" id="cd20546">
    <property type="entry name" value="CYCLIN_SpCG1C_ScCTK2-like_rpt2"/>
    <property type="match status" value="1"/>
</dbReference>
<dbReference type="PANTHER" id="PTHR10026">
    <property type="entry name" value="CYCLIN"/>
    <property type="match status" value="1"/>
</dbReference>
<dbReference type="InterPro" id="IPR006671">
    <property type="entry name" value="Cyclin_N"/>
</dbReference>
<feature type="compositionally biased region" description="Basic and acidic residues" evidence="4">
    <location>
        <begin position="361"/>
        <end position="378"/>
    </location>
</feature>
<sequence>MSRYDARPPPGLRRSRERSRDPYEVLAEAEQQWIFTEEELLRTPSICDGMPLEDERQTRYKGNYFITQVGIMLKLPQTTLSTAAVFFNRYLMRKSLVTKPPYKALHHYQIAAISLFLATKVEEHCRKIKEIVIACCRVAQKNPNLLVDEQTKDFWRWRDTIIYNEDVLLENLCFDLTIESPYKILYDYLRYFNVQQHKRLRDSAWSFINDSNQTQLCLLFTSKVIAGAALYCGAKHVGQKFEDERGRPWWEVQQLSLMDIRKACNYMADFYTDAPGGLKPGSESIYVGLRTPLEGDEGEQSTRLMTEQKPSMSPVKMERSGSEMSTKRDREDDNGVTTNGHGNGNGNGNVPVMSTVPAAARDADERPPKRPKTEERDFAYAPAPAPTTNGASANKDEDVGDAGSEEGELEE</sequence>
<protein>
    <recommendedName>
        <fullName evidence="2">RNA polymerase II holoenzyme cyclin-like subunit</fullName>
    </recommendedName>
</protein>
<feature type="compositionally biased region" description="Basic and acidic residues" evidence="4">
    <location>
        <begin position="316"/>
        <end position="333"/>
    </location>
</feature>
<dbReference type="InterPro" id="IPR043198">
    <property type="entry name" value="Cyclin/Ssn8"/>
</dbReference>
<name>A0A4Z1PIB6_9PEZI</name>
<gene>
    <name evidence="6" type="ORF">E6O75_ATG04411</name>
</gene>
<evidence type="ECO:0000313" key="6">
    <source>
        <dbReference type="EMBL" id="TID25206.1"/>
    </source>
</evidence>
<dbReference type="FunFam" id="1.10.472.10:FF:000072">
    <property type="entry name" value="Cyclin Pch1"/>
    <property type="match status" value="1"/>
</dbReference>
<comment type="caution">
    <text evidence="6">The sequence shown here is derived from an EMBL/GenBank/DDBJ whole genome shotgun (WGS) entry which is preliminary data.</text>
</comment>
<evidence type="ECO:0000256" key="3">
    <source>
        <dbReference type="RuleBase" id="RU000383"/>
    </source>
</evidence>
<dbReference type="SUPFAM" id="SSF47954">
    <property type="entry name" value="Cyclin-like"/>
    <property type="match status" value="2"/>
</dbReference>
<dbReference type="InterPro" id="IPR013763">
    <property type="entry name" value="Cyclin-like_dom"/>
</dbReference>
<dbReference type="Proteomes" id="UP000298493">
    <property type="component" value="Unassembled WGS sequence"/>
</dbReference>
<dbReference type="CDD" id="cd20545">
    <property type="entry name" value="CYCLIN_SpCG1C-like_rpt1"/>
    <property type="match status" value="1"/>
</dbReference>
<reference evidence="6 7" key="1">
    <citation type="submission" date="2019-04" db="EMBL/GenBank/DDBJ databases">
        <title>High contiguity whole genome sequence and gene annotation resource for two Venturia nashicola isolates.</title>
        <authorList>
            <person name="Prokchorchik M."/>
            <person name="Won K."/>
            <person name="Lee Y."/>
            <person name="Choi E.D."/>
            <person name="Segonzac C."/>
            <person name="Sohn K.H."/>
        </authorList>
    </citation>
    <scope>NUCLEOTIDE SEQUENCE [LARGE SCALE GENOMIC DNA]</scope>
    <source>
        <strain evidence="6 7">PRI2</strain>
    </source>
</reference>
<evidence type="ECO:0000256" key="2">
    <source>
        <dbReference type="ARBA" id="ARBA00014912"/>
    </source>
</evidence>
<accession>A0A4Z1PIB6</accession>
<dbReference type="Gene3D" id="1.10.472.10">
    <property type="entry name" value="Cyclin-like"/>
    <property type="match status" value="2"/>
</dbReference>
<feature type="domain" description="Cyclin-like" evidence="5">
    <location>
        <begin position="64"/>
        <end position="170"/>
    </location>
</feature>
<dbReference type="OrthoDB" id="25002at2759"/>
<keyword evidence="3" id="KW-0195">Cyclin</keyword>
<dbReference type="GO" id="GO:0016538">
    <property type="term" value="F:cyclin-dependent protein serine/threonine kinase regulator activity"/>
    <property type="evidence" value="ECO:0007669"/>
    <property type="project" value="InterPro"/>
</dbReference>
<feature type="compositionally biased region" description="Acidic residues" evidence="4">
    <location>
        <begin position="398"/>
        <end position="411"/>
    </location>
</feature>
<keyword evidence="7" id="KW-1185">Reference proteome</keyword>
<proteinExistence type="inferred from homology"/>
<dbReference type="EMBL" id="SNSC02000004">
    <property type="protein sequence ID" value="TID25206.1"/>
    <property type="molecule type" value="Genomic_DNA"/>
</dbReference>
<dbReference type="InterPro" id="IPR036915">
    <property type="entry name" value="Cyclin-like_sf"/>
</dbReference>
<evidence type="ECO:0000313" key="7">
    <source>
        <dbReference type="Proteomes" id="UP000298493"/>
    </source>
</evidence>
<feature type="compositionally biased region" description="Polar residues" evidence="4">
    <location>
        <begin position="301"/>
        <end position="311"/>
    </location>
</feature>
<dbReference type="STRING" id="86259.A0A4Z1PIB6"/>
<dbReference type="Pfam" id="PF00134">
    <property type="entry name" value="Cyclin_N"/>
    <property type="match status" value="1"/>
</dbReference>
<dbReference type="AlphaFoldDB" id="A0A4Z1PIB6"/>
<organism evidence="6 7">
    <name type="scientific">Venturia nashicola</name>
    <dbReference type="NCBI Taxonomy" id="86259"/>
    <lineage>
        <taxon>Eukaryota</taxon>
        <taxon>Fungi</taxon>
        <taxon>Dikarya</taxon>
        <taxon>Ascomycota</taxon>
        <taxon>Pezizomycotina</taxon>
        <taxon>Dothideomycetes</taxon>
        <taxon>Pleosporomycetidae</taxon>
        <taxon>Venturiales</taxon>
        <taxon>Venturiaceae</taxon>
        <taxon>Venturia</taxon>
    </lineage>
</organism>
<comment type="similarity">
    <text evidence="1">Belongs to the cyclin family. Cyclin C subfamily.</text>
</comment>
<evidence type="ECO:0000259" key="5">
    <source>
        <dbReference type="SMART" id="SM00385"/>
    </source>
</evidence>
<evidence type="ECO:0000256" key="4">
    <source>
        <dbReference type="SAM" id="MobiDB-lite"/>
    </source>
</evidence>